<feature type="transmembrane region" description="Helical" evidence="6">
    <location>
        <begin position="37"/>
        <end position="56"/>
    </location>
</feature>
<comment type="similarity">
    <text evidence="5">Belongs to the YqgF HJR family.</text>
</comment>
<reference evidence="8" key="1">
    <citation type="submission" date="2013-05" db="EMBL/GenBank/DDBJ databases">
        <title>The Genome Sequence of Fusobacterium sp. 2_1_31.</title>
        <authorList>
            <consortium name="The Broad Institute Genomics Platform"/>
            <person name="Earl A."/>
            <person name="Ward D."/>
            <person name="Feldgarden M."/>
            <person name="Gevers D."/>
            <person name="Ambrose C."/>
            <person name="Strauss J."/>
            <person name="Allen-Vercoe E."/>
            <person name="Walker B."/>
            <person name="Young S."/>
            <person name="Zeng Q."/>
            <person name="Gargeya S."/>
            <person name="Fitzgerald M."/>
            <person name="Haas B."/>
            <person name="Abouelleil A."/>
            <person name="Allen A.W."/>
            <person name="Alvarado L."/>
            <person name="Arachchi H.M."/>
            <person name="Berlin A.M."/>
            <person name="Chapman S.B."/>
            <person name="Gainer-Dewar J."/>
            <person name="Goldberg J."/>
            <person name="Griggs A."/>
            <person name="Gujja S."/>
            <person name="Hansen M."/>
            <person name="Howarth C."/>
            <person name="Imamovic A."/>
            <person name="Ireland A."/>
            <person name="Larimer J."/>
            <person name="McCowan C."/>
            <person name="Murphy C."/>
            <person name="Pearson M."/>
            <person name="Poon T.W."/>
            <person name="Priest M."/>
            <person name="Roberts A."/>
            <person name="Saif S."/>
            <person name="Shea T."/>
            <person name="Sisk P."/>
            <person name="Sykes S."/>
            <person name="Wortman J."/>
            <person name="Nusbaum C."/>
            <person name="Birren B."/>
        </authorList>
    </citation>
    <scope>NUCLEOTIDE SEQUENCE [LARGE SCALE GENOMIC DNA]</scope>
    <source>
        <strain evidence="8">2_1_31</strain>
    </source>
</reference>
<dbReference type="Gene3D" id="3.30.420.140">
    <property type="entry name" value="YqgF/RNase H-like domain"/>
    <property type="match status" value="1"/>
</dbReference>
<accession>A0ABR4WL06</accession>
<dbReference type="PANTHER" id="PTHR33317:SF4">
    <property type="entry name" value="POLYNUCLEOTIDYL TRANSFERASE, RIBONUCLEASE H-LIKE SUPERFAMILY PROTEIN"/>
    <property type="match status" value="1"/>
</dbReference>
<dbReference type="NCBIfam" id="TIGR00250">
    <property type="entry name" value="RNAse_H_YqgF"/>
    <property type="match status" value="1"/>
</dbReference>
<keyword evidence="6" id="KW-1133">Transmembrane helix</keyword>
<evidence type="ECO:0000313" key="9">
    <source>
        <dbReference type="Proteomes" id="UP000003301"/>
    </source>
</evidence>
<dbReference type="EMBL" id="ACDC03000018">
    <property type="protein sequence ID" value="KGE62581.1"/>
    <property type="molecule type" value="Genomic_DNA"/>
</dbReference>
<feature type="domain" description="YqgF/RNase H-like" evidence="7">
    <location>
        <begin position="61"/>
        <end position="161"/>
    </location>
</feature>
<name>A0ABR4WL06_9FUSO</name>
<sequence>MSRVNVGVSEANSLASLPNLQRILDFLSLRNLASNELFFITLINLTNIELIFMKLIRGRMKRYLALDIGDVRIGVARSDLMGIIATPLETINRKKVKSVKRIAELCKENNTTSIVVGIPKSLDGEEKRQAEKVREYIEKLKKEIENLEIIEIDERFSTVIADNILKDLNKNGAIEKRKVVDKVAASIILQTYLDMKK</sequence>
<keyword evidence="6" id="KW-0472">Membrane</keyword>
<dbReference type="PANTHER" id="PTHR33317">
    <property type="entry name" value="POLYNUCLEOTIDYL TRANSFERASE, RIBONUCLEASE H-LIKE SUPERFAMILY PROTEIN"/>
    <property type="match status" value="1"/>
</dbReference>
<dbReference type="EC" id="3.1.-.-" evidence="5"/>
<comment type="subcellular location">
    <subcellularLocation>
        <location evidence="5">Cytoplasm</location>
    </subcellularLocation>
</comment>
<dbReference type="Proteomes" id="UP000003301">
    <property type="component" value="Unassembled WGS sequence"/>
</dbReference>
<dbReference type="InterPro" id="IPR006641">
    <property type="entry name" value="YqgF/RNaseH-like_dom"/>
</dbReference>
<dbReference type="InterPro" id="IPR037027">
    <property type="entry name" value="YqgF/RNaseH-like_dom_sf"/>
</dbReference>
<evidence type="ECO:0000256" key="2">
    <source>
        <dbReference type="ARBA" id="ARBA00022517"/>
    </source>
</evidence>
<evidence type="ECO:0000256" key="3">
    <source>
        <dbReference type="ARBA" id="ARBA00022722"/>
    </source>
</evidence>
<evidence type="ECO:0000259" key="7">
    <source>
        <dbReference type="SMART" id="SM00732"/>
    </source>
</evidence>
<evidence type="ECO:0000256" key="6">
    <source>
        <dbReference type="SAM" id="Phobius"/>
    </source>
</evidence>
<keyword evidence="4 5" id="KW-0378">Hydrolase</keyword>
<dbReference type="SUPFAM" id="SSF53098">
    <property type="entry name" value="Ribonuclease H-like"/>
    <property type="match status" value="1"/>
</dbReference>
<dbReference type="InterPro" id="IPR012337">
    <property type="entry name" value="RNaseH-like_sf"/>
</dbReference>
<dbReference type="HAMAP" id="MF_00651">
    <property type="entry name" value="Nuclease_YqgF"/>
    <property type="match status" value="1"/>
</dbReference>
<evidence type="ECO:0000313" key="8">
    <source>
        <dbReference type="EMBL" id="KGE62581.1"/>
    </source>
</evidence>
<comment type="caution">
    <text evidence="8">The sequence shown here is derived from an EMBL/GenBank/DDBJ whole genome shotgun (WGS) entry which is preliminary data.</text>
</comment>
<keyword evidence="3 5" id="KW-0540">Nuclease</keyword>
<dbReference type="SMART" id="SM00732">
    <property type="entry name" value="YqgFc"/>
    <property type="match status" value="1"/>
</dbReference>
<comment type="function">
    <text evidence="5">Could be a nuclease involved in processing of the 5'-end of pre-16S rRNA.</text>
</comment>
<dbReference type="CDD" id="cd16964">
    <property type="entry name" value="YqgF"/>
    <property type="match status" value="1"/>
</dbReference>
<keyword evidence="6" id="KW-0812">Transmembrane</keyword>
<dbReference type="InterPro" id="IPR005227">
    <property type="entry name" value="YqgF"/>
</dbReference>
<keyword evidence="9" id="KW-1185">Reference proteome</keyword>
<evidence type="ECO:0000256" key="5">
    <source>
        <dbReference type="HAMAP-Rule" id="MF_00651"/>
    </source>
</evidence>
<evidence type="ECO:0000256" key="1">
    <source>
        <dbReference type="ARBA" id="ARBA00022490"/>
    </source>
</evidence>
<dbReference type="Pfam" id="PF03652">
    <property type="entry name" value="RuvX"/>
    <property type="match status" value="1"/>
</dbReference>
<protein>
    <recommendedName>
        <fullName evidence="5">Putative pre-16S rRNA nuclease</fullName>
        <ecNumber evidence="5">3.1.-.-</ecNumber>
    </recommendedName>
</protein>
<proteinExistence type="inferred from homology"/>
<gene>
    <name evidence="8" type="ORF">FSAG_001280</name>
</gene>
<organism evidence="8 9">
    <name type="scientific">Fusobacterium periodonticum 2_1_31</name>
    <dbReference type="NCBI Taxonomy" id="469599"/>
    <lineage>
        <taxon>Bacteria</taxon>
        <taxon>Fusobacteriati</taxon>
        <taxon>Fusobacteriota</taxon>
        <taxon>Fusobacteriia</taxon>
        <taxon>Fusobacteriales</taxon>
        <taxon>Fusobacteriaceae</taxon>
        <taxon>Fusobacterium</taxon>
    </lineage>
</organism>
<keyword evidence="2 5" id="KW-0690">Ribosome biogenesis</keyword>
<keyword evidence="1 5" id="KW-0963">Cytoplasm</keyword>
<evidence type="ECO:0000256" key="4">
    <source>
        <dbReference type="ARBA" id="ARBA00022801"/>
    </source>
</evidence>